<protein>
    <submittedName>
        <fullName evidence="2">Uncharacterized protein</fullName>
    </submittedName>
</protein>
<feature type="compositionally biased region" description="Basic and acidic residues" evidence="1">
    <location>
        <begin position="915"/>
        <end position="932"/>
    </location>
</feature>
<sequence length="1012" mass="111039">MQRSLGQKSALASFPGLHAPPAADQLNHLLVPSVGWSGLGAAGDPTPWLPERVVQEGAFGVGEREACRQAKADAAAEDPSIRCCVVDEEVLPSWGSGGGAGRTEAHKRLYARGGHEADVPLLMEALPLDSRTTAHDSLRSWPEGRSTTTHDSSWLSGPYATVNSPDDNNNHLRDVVVKGDFSAEKRSLRCPLLSDYSTLLTDSTWIFEGHETSQQKPLIIPSTEDASTRDDEPPAASARIPERKSGRRRRASGEGGEGRQHGDKPTEGKQGHRWWHSSRASKGGSRERGKGRSASHDGGGTVHTHSSGAQASSSNFLRKSLDTEYRGKQRRLRGQHRSRPVSTDDEGSDEVFESPPKYRDKPPRSKVSSKSEDTAQNSSKVSQKKSLQRNRSLSRSRLEGASRRMERDDSKPRRRLSHRKIKSSSSSSSSSSRSSSPTKSRPASRSKSQLSKRKAKLTNGSLDREDFAVHQTSPEQYQADLVQHQTDFVQNNADPVPHRTNFKVKDNTTDFLSRLDTVLSDLVEHEKKRISKFGQKNARGSVSKGAKNGSSERPQKAAEHRRNKGKKSDGGDKSASPSLQQLRTTLKAVRVKKRAPVPSDVLEKHSDYFTESLPHQPRILKSHQRSQLLSQRCYQPPRRKQKPAPQDSSSDLYTSPAEDEHEEVKQVCEKQNDVSSEEPEEYRETSEPSDSTYEREDGDVHDMNQSAKGGSSVAARGVIKDLTSSSRGEAGDSGDFSVDSAYTGSRGATPESVLNPGVKPRRPGTTLANRRPASSASRHRLPVKARLEDQHLVEVKRVIMRDIRESGLYSDDSINALLERHRSRWPQLSRREMEHVVRSIQDDLGVKPHATHYVCQILAAAESGVSGTPGITKKTVEGPLCVSPLGEKATKAQTKTCDAAVHPERKIPSATQTLDAKEANVEEGSRQPKKDLKEIEDEVWARSVMSGVDPGLVDLARKEATAPRLEDDNDLPAKAKTTAWRDDDVGLDTLLNSESRAGGIAPAAASECVTRQ</sequence>
<evidence type="ECO:0000313" key="3">
    <source>
        <dbReference type="Proteomes" id="UP000283509"/>
    </source>
</evidence>
<gene>
    <name evidence="2" type="ORF">C7M84_025050</name>
</gene>
<feature type="region of interest" description="Disordered" evidence="1">
    <location>
        <begin position="212"/>
        <end position="480"/>
    </location>
</feature>
<dbReference type="AlphaFoldDB" id="A0A423TZ99"/>
<feature type="compositionally biased region" description="Polar residues" evidence="1">
    <location>
        <begin position="766"/>
        <end position="776"/>
    </location>
</feature>
<feature type="compositionally biased region" description="Polar residues" evidence="1">
    <location>
        <begin position="575"/>
        <end position="584"/>
    </location>
</feature>
<feature type="compositionally biased region" description="Basic and acidic residues" evidence="1">
    <location>
        <begin position="682"/>
        <end position="702"/>
    </location>
</feature>
<dbReference type="Proteomes" id="UP000283509">
    <property type="component" value="Unassembled WGS sequence"/>
</dbReference>
<feature type="compositionally biased region" description="Polar residues" evidence="1">
    <location>
        <begin position="303"/>
        <end position="317"/>
    </location>
</feature>
<feature type="region of interest" description="Disordered" evidence="1">
    <location>
        <begin position="904"/>
        <end position="932"/>
    </location>
</feature>
<feature type="compositionally biased region" description="Basic and acidic residues" evidence="1">
    <location>
        <begin position="396"/>
        <end position="411"/>
    </location>
</feature>
<name>A0A423TZ99_PENVA</name>
<feature type="compositionally biased region" description="Basic residues" evidence="1">
    <location>
        <begin position="382"/>
        <end position="394"/>
    </location>
</feature>
<feature type="compositionally biased region" description="Acidic residues" evidence="1">
    <location>
        <begin position="343"/>
        <end position="352"/>
    </location>
</feature>
<feature type="region of interest" description="Disordered" evidence="1">
    <location>
        <begin position="135"/>
        <end position="169"/>
    </location>
</feature>
<reference evidence="2 3" key="1">
    <citation type="submission" date="2018-04" db="EMBL/GenBank/DDBJ databases">
        <authorList>
            <person name="Zhang X."/>
            <person name="Yuan J."/>
            <person name="Li F."/>
            <person name="Xiang J."/>
        </authorList>
    </citation>
    <scope>NUCLEOTIDE SEQUENCE [LARGE SCALE GENOMIC DNA]</scope>
    <source>
        <tissue evidence="2">Muscle</tissue>
    </source>
</reference>
<feature type="region of interest" description="Disordered" evidence="1">
    <location>
        <begin position="531"/>
        <end position="780"/>
    </location>
</feature>
<feature type="compositionally biased region" description="Polar residues" evidence="1">
    <location>
        <begin position="145"/>
        <end position="167"/>
    </location>
</feature>
<feature type="compositionally biased region" description="Basic and acidic residues" evidence="1">
    <location>
        <begin position="553"/>
        <end position="572"/>
    </location>
</feature>
<feature type="compositionally biased region" description="Basic and acidic residues" evidence="1">
    <location>
        <begin position="356"/>
        <end position="373"/>
    </location>
</feature>
<comment type="caution">
    <text evidence="2">The sequence shown here is derived from an EMBL/GenBank/DDBJ whole genome shotgun (WGS) entry which is preliminary data.</text>
</comment>
<feature type="compositionally biased region" description="Basic and acidic residues" evidence="1">
    <location>
        <begin position="662"/>
        <end position="672"/>
    </location>
</feature>
<dbReference type="EMBL" id="QCYY01000916">
    <property type="protein sequence ID" value="ROT81788.1"/>
    <property type="molecule type" value="Genomic_DNA"/>
</dbReference>
<organism evidence="2 3">
    <name type="scientific">Penaeus vannamei</name>
    <name type="common">Whiteleg shrimp</name>
    <name type="synonym">Litopenaeus vannamei</name>
    <dbReference type="NCBI Taxonomy" id="6689"/>
    <lineage>
        <taxon>Eukaryota</taxon>
        <taxon>Metazoa</taxon>
        <taxon>Ecdysozoa</taxon>
        <taxon>Arthropoda</taxon>
        <taxon>Crustacea</taxon>
        <taxon>Multicrustacea</taxon>
        <taxon>Malacostraca</taxon>
        <taxon>Eumalacostraca</taxon>
        <taxon>Eucarida</taxon>
        <taxon>Decapoda</taxon>
        <taxon>Dendrobranchiata</taxon>
        <taxon>Penaeoidea</taxon>
        <taxon>Penaeidae</taxon>
        <taxon>Penaeus</taxon>
    </lineage>
</organism>
<reference evidence="2 3" key="2">
    <citation type="submission" date="2019-01" db="EMBL/GenBank/DDBJ databases">
        <title>The decoding of complex shrimp genome reveals the adaptation for benthos swimmer, frequently molting mechanism and breeding impact on genome.</title>
        <authorList>
            <person name="Sun Y."/>
            <person name="Gao Y."/>
            <person name="Yu Y."/>
        </authorList>
    </citation>
    <scope>NUCLEOTIDE SEQUENCE [LARGE SCALE GENOMIC DNA]</scope>
    <source>
        <tissue evidence="2">Muscle</tissue>
    </source>
</reference>
<feature type="compositionally biased region" description="Low complexity" evidence="1">
    <location>
        <begin position="423"/>
        <end position="448"/>
    </location>
</feature>
<evidence type="ECO:0000256" key="1">
    <source>
        <dbReference type="SAM" id="MobiDB-lite"/>
    </source>
</evidence>
<feature type="compositionally biased region" description="Basic residues" evidence="1">
    <location>
        <begin position="412"/>
        <end position="422"/>
    </location>
</feature>
<proteinExistence type="predicted"/>
<keyword evidence="3" id="KW-1185">Reference proteome</keyword>
<evidence type="ECO:0000313" key="2">
    <source>
        <dbReference type="EMBL" id="ROT81788.1"/>
    </source>
</evidence>
<feature type="compositionally biased region" description="Basic and acidic residues" evidence="1">
    <location>
        <begin position="256"/>
        <end position="270"/>
    </location>
</feature>
<feature type="compositionally biased region" description="Basic residues" evidence="1">
    <location>
        <begin position="328"/>
        <end position="339"/>
    </location>
</feature>
<accession>A0A423TZ99</accession>